<feature type="signal peptide" evidence="1">
    <location>
        <begin position="1"/>
        <end position="20"/>
    </location>
</feature>
<keyword evidence="1" id="KW-0732">Signal</keyword>
<reference evidence="2" key="3">
    <citation type="submission" date="2020-11" db="EMBL/GenBank/DDBJ databases">
        <authorList>
            <person name="Whitehead M."/>
        </authorList>
    </citation>
    <scope>NUCLEOTIDE SEQUENCE</scope>
    <source>
        <strain evidence="2">EGII</strain>
    </source>
</reference>
<dbReference type="KEGG" id="ccat:101452672"/>
<keyword evidence="4" id="KW-1185">Reference proteome</keyword>
<dbReference type="EMBL" id="GAMC01012216">
    <property type="protein sequence ID" value="JAB94339.1"/>
    <property type="molecule type" value="mRNA"/>
</dbReference>
<dbReference type="AlphaFoldDB" id="W8BYJ9"/>
<organism evidence="3">
    <name type="scientific">Ceratitis capitata</name>
    <name type="common">Mediterranean fruit fly</name>
    <name type="synonym">Tephritis capitata</name>
    <dbReference type="NCBI Taxonomy" id="7213"/>
    <lineage>
        <taxon>Eukaryota</taxon>
        <taxon>Metazoa</taxon>
        <taxon>Ecdysozoa</taxon>
        <taxon>Arthropoda</taxon>
        <taxon>Hexapoda</taxon>
        <taxon>Insecta</taxon>
        <taxon>Pterygota</taxon>
        <taxon>Neoptera</taxon>
        <taxon>Endopterygota</taxon>
        <taxon>Diptera</taxon>
        <taxon>Brachycera</taxon>
        <taxon>Muscomorpha</taxon>
        <taxon>Tephritoidea</taxon>
        <taxon>Tephritidae</taxon>
        <taxon>Ceratitis</taxon>
        <taxon>Ceratitis</taxon>
    </lineage>
</organism>
<accession>W8BYJ9</accession>
<gene>
    <name evidence="2" type="ORF">CCAP1982_LOCUS1920</name>
</gene>
<dbReference type="Proteomes" id="UP000606786">
    <property type="component" value="Unassembled WGS sequence"/>
</dbReference>
<evidence type="ECO:0000256" key="1">
    <source>
        <dbReference type="SAM" id="SignalP"/>
    </source>
</evidence>
<dbReference type="EMBL" id="CAJHJT010000001">
    <property type="protein sequence ID" value="CAD6993094.1"/>
    <property type="molecule type" value="Genomic_DNA"/>
</dbReference>
<reference evidence="3" key="2">
    <citation type="journal article" date="2014" name="BMC Genomics">
        <title>A genomic perspective to assessing quality of mass-reared SIT flies used in Mediterranean fruit fly (Ceratitis capitata) eradication in California.</title>
        <authorList>
            <person name="Calla B."/>
            <person name="Hall B."/>
            <person name="Hou S."/>
            <person name="Geib S.M."/>
        </authorList>
    </citation>
    <scope>NUCLEOTIDE SEQUENCE</scope>
</reference>
<evidence type="ECO:0000313" key="2">
    <source>
        <dbReference type="EMBL" id="CAD6993094.1"/>
    </source>
</evidence>
<evidence type="ECO:0000313" key="4">
    <source>
        <dbReference type="Proteomes" id="UP000606786"/>
    </source>
</evidence>
<dbReference type="OrthoDB" id="7964650at2759"/>
<sequence>MKQFFMLIASALLLVQLAHGSPHMKRESTKVGSPTQLISKENQPQVQLMITTVGEIAKLSKWLLEKGSIVVNNAVKDLNEITVKDELLQANITRMSKIGTEASEFKLVEDEKSIGKLFQYMYDFSAMMEDYENMPAESKLRYTLKTALDNNGYVNFEREYEQKVLILLNNFDNAFAAYVKALTPEEKLRDSKLLQWHEDFQAESDNEKKLEKFGELFA</sequence>
<proteinExistence type="evidence at transcript level"/>
<feature type="chain" id="PRO_5036441942" evidence="1">
    <location>
        <begin position="21"/>
        <end position="218"/>
    </location>
</feature>
<evidence type="ECO:0000313" key="3">
    <source>
        <dbReference type="EMBL" id="JAB94339.1"/>
    </source>
</evidence>
<protein>
    <submittedName>
        <fullName evidence="2">(Mediterranean fruit fly) hypothetical protein</fullName>
    </submittedName>
</protein>
<reference evidence="3" key="1">
    <citation type="submission" date="2013-07" db="EMBL/GenBank/DDBJ databases">
        <authorList>
            <person name="Geib S."/>
        </authorList>
    </citation>
    <scope>NUCLEOTIDE SEQUENCE</scope>
</reference>
<name>W8BYJ9_CERCA</name>